<dbReference type="EMBL" id="PQXJ01000696">
    <property type="protein sequence ID" value="TGO45113.1"/>
    <property type="molecule type" value="Genomic_DNA"/>
</dbReference>
<name>A0A4Z1HJ84_9HELO</name>
<keyword evidence="2" id="KW-1185">Reference proteome</keyword>
<evidence type="ECO:0000313" key="1">
    <source>
        <dbReference type="EMBL" id="TGO45113.1"/>
    </source>
</evidence>
<gene>
    <name evidence="1" type="ORF">BOTNAR_0699g00040</name>
</gene>
<dbReference type="OrthoDB" id="19653at2759"/>
<dbReference type="AlphaFoldDB" id="A0A4Z1HJ84"/>
<dbReference type="Proteomes" id="UP000297452">
    <property type="component" value="Unassembled WGS sequence"/>
</dbReference>
<organism evidence="1 2">
    <name type="scientific">Botryotinia narcissicola</name>
    <dbReference type="NCBI Taxonomy" id="278944"/>
    <lineage>
        <taxon>Eukaryota</taxon>
        <taxon>Fungi</taxon>
        <taxon>Dikarya</taxon>
        <taxon>Ascomycota</taxon>
        <taxon>Pezizomycotina</taxon>
        <taxon>Leotiomycetes</taxon>
        <taxon>Helotiales</taxon>
        <taxon>Sclerotiniaceae</taxon>
        <taxon>Botryotinia</taxon>
    </lineage>
</organism>
<evidence type="ECO:0000313" key="2">
    <source>
        <dbReference type="Proteomes" id="UP000297452"/>
    </source>
</evidence>
<accession>A0A4Z1HJ84</accession>
<comment type="caution">
    <text evidence="1">The sequence shown here is derived from an EMBL/GenBank/DDBJ whole genome shotgun (WGS) entry which is preliminary data.</text>
</comment>
<protein>
    <submittedName>
        <fullName evidence="1">Uncharacterized protein</fullName>
    </submittedName>
</protein>
<reference evidence="1 2" key="1">
    <citation type="submission" date="2017-12" db="EMBL/GenBank/DDBJ databases">
        <title>Comparative genomics of Botrytis spp.</title>
        <authorList>
            <person name="Valero-Jimenez C.A."/>
            <person name="Tapia P."/>
            <person name="Veloso J."/>
            <person name="Silva-Moreno E."/>
            <person name="Staats M."/>
            <person name="Valdes J.H."/>
            <person name="Van Kan J.A.L."/>
        </authorList>
    </citation>
    <scope>NUCLEOTIDE SEQUENCE [LARGE SCALE GENOMIC DNA]</scope>
    <source>
        <strain evidence="1 2">MUCL2120</strain>
    </source>
</reference>
<sequence length="91" mass="10477">MFISSSLLPNFSLYPTYKILPNGKFEDRSSLFLWLDQENKLLMLWKGVDQGLESEAWEGFVKTIVAHGDQDELILYYMAKQALGVVSRTPF</sequence>
<proteinExistence type="predicted"/>